<name>A0A926VDH8_9CYAN</name>
<accession>A0A926VDH8</accession>
<protein>
    <submittedName>
        <fullName evidence="1">Uncharacterized protein</fullName>
    </submittedName>
</protein>
<comment type="caution">
    <text evidence="1">The sequence shown here is derived from an EMBL/GenBank/DDBJ whole genome shotgun (WGS) entry which is preliminary data.</text>
</comment>
<reference evidence="1" key="2">
    <citation type="submission" date="2020-08" db="EMBL/GenBank/DDBJ databases">
        <authorList>
            <person name="Chen M."/>
            <person name="Teng W."/>
            <person name="Zhao L."/>
            <person name="Hu C."/>
            <person name="Zhou Y."/>
            <person name="Han B."/>
            <person name="Song L."/>
            <person name="Shu W."/>
        </authorList>
    </citation>
    <scope>NUCLEOTIDE SEQUENCE</scope>
    <source>
        <strain evidence="1">FACHB-1375</strain>
    </source>
</reference>
<dbReference type="Proteomes" id="UP000641646">
    <property type="component" value="Unassembled WGS sequence"/>
</dbReference>
<gene>
    <name evidence="1" type="ORF">H6G03_12210</name>
</gene>
<dbReference type="AlphaFoldDB" id="A0A926VDH8"/>
<organism evidence="1 2">
    <name type="scientific">Aerosakkonema funiforme FACHB-1375</name>
    <dbReference type="NCBI Taxonomy" id="2949571"/>
    <lineage>
        <taxon>Bacteria</taxon>
        <taxon>Bacillati</taxon>
        <taxon>Cyanobacteriota</taxon>
        <taxon>Cyanophyceae</taxon>
        <taxon>Oscillatoriophycideae</taxon>
        <taxon>Aerosakkonematales</taxon>
        <taxon>Aerosakkonemataceae</taxon>
        <taxon>Aerosakkonema</taxon>
    </lineage>
</organism>
<sequence length="673" mass="75944">MPVYLKAQKVAGQLQQAVEAQISKLGKSLSQGAAIIVDGADEAGSRLAADLLYEARILVNAWAKTTVVITSRPIPILVESEEAVKVPLISDQDAYALVERFSGQQITPYVTFKWPQSVHNAIHRPLFAILLGIYLRDRNMMAPNSEGELLSNLVERSLRQARASNPDVEQVLQRLAALSTDRTTGLVSRTEVASTSKLQMLLDSGLVIEDAGNISFPLPILSQWFAAHSLAAGIPDPNDLTNDLERLERWRYPLAIFVGYFDHDTVSKLLVPLAEKHPAFTAEIVNEELARTGWNYTQKISLPLLDECGQRIRTAMQAWVKGSDTLSPVIAPVRKDGTLQPIGIQIQTEEGRLKTAWYRGNETLANIVKLPLSELPSFPNWPQVRQGKPSHKSPWAWQWTLHELVTSLSKLLQNRMLPVTDGTLLREAVWQTALKVTRREIFYQNPIPFNEIEKCISSLPWNIFHSRMNEQMRRHYLNQLTTEVNRLREIGEAELRPPWPGPDCRFKGGWIWESYSQQQILARAKAVYAGAIEGYQQLVSTWFPKFAPHLATAVTLPARLVGVIVLPKPDDELKGILGLEWYFEALPYEQQSYVDFRIGEDGHFMGDSSLHSRLDKRLLSLRPEAARWIRTSIHSAILDVFKPTSATELAYKWLWDDLKRVSWVDGLLGNAPL</sequence>
<dbReference type="RefSeq" id="WP_190464672.1">
    <property type="nucleotide sequence ID" value="NZ_JACJPW010000027.1"/>
</dbReference>
<reference evidence="1" key="1">
    <citation type="journal article" date="2015" name="ISME J.">
        <title>Draft Genome Sequence of Streptomyces incarnatus NRRL8089, which Produces the Nucleoside Antibiotic Sinefungin.</title>
        <authorList>
            <person name="Oshima K."/>
            <person name="Hattori M."/>
            <person name="Shimizu H."/>
            <person name="Fukuda K."/>
            <person name="Nemoto M."/>
            <person name="Inagaki K."/>
            <person name="Tamura T."/>
        </authorList>
    </citation>
    <scope>NUCLEOTIDE SEQUENCE</scope>
    <source>
        <strain evidence="1">FACHB-1375</strain>
    </source>
</reference>
<proteinExistence type="predicted"/>
<dbReference type="EMBL" id="JACJPW010000027">
    <property type="protein sequence ID" value="MBD2181861.1"/>
    <property type="molecule type" value="Genomic_DNA"/>
</dbReference>
<evidence type="ECO:0000313" key="2">
    <source>
        <dbReference type="Proteomes" id="UP000641646"/>
    </source>
</evidence>
<evidence type="ECO:0000313" key="1">
    <source>
        <dbReference type="EMBL" id="MBD2181861.1"/>
    </source>
</evidence>
<keyword evidence="2" id="KW-1185">Reference proteome</keyword>